<dbReference type="InterPro" id="IPR036397">
    <property type="entry name" value="RNaseH_sf"/>
</dbReference>
<protein>
    <recommendedName>
        <fullName evidence="3">Integrase catalytic domain-containing protein</fullName>
    </recommendedName>
</protein>
<dbReference type="PANTHER" id="PTHR42648:SF26">
    <property type="entry name" value="INTEGRASE CATALYTIC DOMAIN-CONTAINING PROTEIN"/>
    <property type="match status" value="1"/>
</dbReference>
<feature type="compositionally biased region" description="Pro residues" evidence="2">
    <location>
        <begin position="215"/>
        <end position="226"/>
    </location>
</feature>
<evidence type="ECO:0000313" key="4">
    <source>
        <dbReference type="EMBL" id="KAB2633275.1"/>
    </source>
</evidence>
<evidence type="ECO:0000256" key="2">
    <source>
        <dbReference type="SAM" id="MobiDB-lite"/>
    </source>
</evidence>
<dbReference type="Pfam" id="PF22936">
    <property type="entry name" value="Pol_BBD"/>
    <property type="match status" value="1"/>
</dbReference>
<dbReference type="Pfam" id="PF00665">
    <property type="entry name" value="rve"/>
    <property type="match status" value="1"/>
</dbReference>
<feature type="domain" description="Integrase catalytic" evidence="3">
    <location>
        <begin position="513"/>
        <end position="689"/>
    </location>
</feature>
<proteinExistence type="predicted"/>
<evidence type="ECO:0000313" key="5">
    <source>
        <dbReference type="Proteomes" id="UP000327157"/>
    </source>
</evidence>
<dbReference type="PANTHER" id="PTHR42648">
    <property type="entry name" value="TRANSPOSASE, PUTATIVE-RELATED"/>
    <property type="match status" value="1"/>
</dbReference>
<reference evidence="4 5" key="1">
    <citation type="submission" date="2019-09" db="EMBL/GenBank/DDBJ databases">
        <authorList>
            <person name="Ou C."/>
        </authorList>
    </citation>
    <scope>NUCLEOTIDE SEQUENCE [LARGE SCALE GENOMIC DNA]</scope>
    <source>
        <strain evidence="4">S2</strain>
        <tissue evidence="4">Leaf</tissue>
    </source>
</reference>
<dbReference type="InterPro" id="IPR012337">
    <property type="entry name" value="RNaseH-like_sf"/>
</dbReference>
<dbReference type="GO" id="GO:0003676">
    <property type="term" value="F:nucleic acid binding"/>
    <property type="evidence" value="ECO:0007669"/>
    <property type="project" value="InterPro"/>
</dbReference>
<dbReference type="GO" id="GO:0015074">
    <property type="term" value="P:DNA integration"/>
    <property type="evidence" value="ECO:0007669"/>
    <property type="project" value="InterPro"/>
</dbReference>
<dbReference type="Gene3D" id="3.30.420.10">
    <property type="entry name" value="Ribonuclease H-like superfamily/Ribonuclease H"/>
    <property type="match status" value="1"/>
</dbReference>
<evidence type="ECO:0000256" key="1">
    <source>
        <dbReference type="ARBA" id="ARBA00022670"/>
    </source>
</evidence>
<feature type="compositionally biased region" description="Basic residues" evidence="2">
    <location>
        <begin position="230"/>
        <end position="243"/>
    </location>
</feature>
<organism evidence="4 5">
    <name type="scientific">Pyrus ussuriensis x Pyrus communis</name>
    <dbReference type="NCBI Taxonomy" id="2448454"/>
    <lineage>
        <taxon>Eukaryota</taxon>
        <taxon>Viridiplantae</taxon>
        <taxon>Streptophyta</taxon>
        <taxon>Embryophyta</taxon>
        <taxon>Tracheophyta</taxon>
        <taxon>Spermatophyta</taxon>
        <taxon>Magnoliopsida</taxon>
        <taxon>eudicotyledons</taxon>
        <taxon>Gunneridae</taxon>
        <taxon>Pentapetalae</taxon>
        <taxon>rosids</taxon>
        <taxon>fabids</taxon>
        <taxon>Rosales</taxon>
        <taxon>Rosaceae</taxon>
        <taxon>Amygdaloideae</taxon>
        <taxon>Maleae</taxon>
        <taxon>Pyrus</taxon>
    </lineage>
</organism>
<feature type="compositionally biased region" description="Pro residues" evidence="2">
    <location>
        <begin position="782"/>
        <end position="809"/>
    </location>
</feature>
<dbReference type="GO" id="GO:0006508">
    <property type="term" value="P:proteolysis"/>
    <property type="evidence" value="ECO:0007669"/>
    <property type="project" value="UniProtKB-KW"/>
</dbReference>
<dbReference type="EMBL" id="SMOL01000120">
    <property type="protein sequence ID" value="KAB2633275.1"/>
    <property type="molecule type" value="Genomic_DNA"/>
</dbReference>
<dbReference type="InterPro" id="IPR025724">
    <property type="entry name" value="GAG-pre-integrase_dom"/>
</dbReference>
<dbReference type="OrthoDB" id="1166629at2759"/>
<keyword evidence="5" id="KW-1185">Reference proteome</keyword>
<comment type="caution">
    <text evidence="4">The sequence shown here is derived from an EMBL/GenBank/DDBJ whole genome shotgun (WGS) entry which is preliminary data.</text>
</comment>
<accession>A0A5N5HZA2</accession>
<dbReference type="InterPro" id="IPR054722">
    <property type="entry name" value="PolX-like_BBD"/>
</dbReference>
<dbReference type="GO" id="GO:0008233">
    <property type="term" value="F:peptidase activity"/>
    <property type="evidence" value="ECO:0007669"/>
    <property type="project" value="UniProtKB-KW"/>
</dbReference>
<reference evidence="5" key="2">
    <citation type="submission" date="2019-10" db="EMBL/GenBank/DDBJ databases">
        <title>A de novo genome assembly of a pear dwarfing rootstock.</title>
        <authorList>
            <person name="Wang F."/>
            <person name="Wang J."/>
            <person name="Li S."/>
            <person name="Zhang Y."/>
            <person name="Fang M."/>
            <person name="Ma L."/>
            <person name="Zhao Y."/>
            <person name="Jiang S."/>
        </authorList>
    </citation>
    <scope>NUCLEOTIDE SEQUENCE [LARGE SCALE GENOMIC DNA]</scope>
</reference>
<dbReference type="InterPro" id="IPR001584">
    <property type="entry name" value="Integrase_cat-core"/>
</dbReference>
<feature type="region of interest" description="Disordered" evidence="2">
    <location>
        <begin position="202"/>
        <end position="288"/>
    </location>
</feature>
<dbReference type="AlphaFoldDB" id="A0A5N5HZA2"/>
<sequence length="884" mass="97660">MATSVPSSGLSIASFLKLDEDNYHEWLRQMKPFLIGQGLYKFVDGSHPKPSATILAVPPTPPSPTDAPAATVPIPNPALLTWIQQDQLVVSYITTTMTKPIISLTIGCETAQAIWNVFITTFPKPLLLAPHPSIKHIADSLAAINKPVDPEYLVTLTLRGLGPEYLMLRTAILQSSSLPTFTELRSRILAFEAQDPNFTASSPSSHAFFNNHLPPLAPQNPAPPQQFPGHKPHHPKGFHRNHTGRGGNYRNNRISNRRYNNNHGFPLPPTQGQQPWLPRPPPWSASTNGLLGPPPTCCSNCNTNQHNQAHCLHRYTSPAQFPPFAGAHMAQSAAAADPVWYPDTGATHHMTGPGTSLQNSYPYNGNQHVFMGNGDSLNVTHTGTLPFSLGSSTFTLRDVFRIPAIRKNLLSVAHFTKDNRVFFLFAPDFYQIYDLLTGALLFQGPCEDGLYPLQLSSIRQPLAPHALSTLHSSTWHRRLGHSSSSVLSHLGPLLGKEIKFHKTFCTDCAISKSTQLPFSNRNISVSCSFHLIHSDVWMSPVPSISGFQYYVLFTDDFSRYSWIYPMRRKSEMFTHFQTFVAMAQNLFNSSIKILQSDNGTKYVNNAFANFCTTLGIQQRFSCPHTPQQNGVAERKHRHIADMIRTLLHTAHLPSSYWTEAALTAVHLINLLPTPLLNWESLYAKLFHRSPSYSHLRVFGCSCFPNLSPYTSHKLSPRSLECVFIGYNPSHKGYRCLHPSTGRVYISRHVIFQEDYFPFTNLQVTHESPTVLLDIQPIAPPQPLLPSPHIPLSSPPPQVTSPPSDLPSSPPNSRAPATASIAAPQTSPTTPLPPQASCDDAPIAPPIVSPHATHADPMVPSHASPMAHEPPVTTAPSMHPMVTRL</sequence>
<feature type="compositionally biased region" description="Low complexity" evidence="2">
    <location>
        <begin position="248"/>
        <end position="263"/>
    </location>
</feature>
<dbReference type="SUPFAM" id="SSF53098">
    <property type="entry name" value="Ribonuclease H-like"/>
    <property type="match status" value="1"/>
</dbReference>
<reference evidence="4 5" key="3">
    <citation type="submission" date="2019-11" db="EMBL/GenBank/DDBJ databases">
        <title>A de novo genome assembly of a pear dwarfing rootstock.</title>
        <authorList>
            <person name="Wang F."/>
            <person name="Wang J."/>
            <person name="Li S."/>
            <person name="Zhang Y."/>
            <person name="Fang M."/>
            <person name="Ma L."/>
            <person name="Zhao Y."/>
            <person name="Jiang S."/>
        </authorList>
    </citation>
    <scope>NUCLEOTIDE SEQUENCE [LARGE SCALE GENOMIC DNA]</scope>
    <source>
        <strain evidence="4">S2</strain>
        <tissue evidence="4">Leaf</tissue>
    </source>
</reference>
<evidence type="ECO:0000259" key="3">
    <source>
        <dbReference type="PROSITE" id="PS50994"/>
    </source>
</evidence>
<feature type="region of interest" description="Disordered" evidence="2">
    <location>
        <begin position="782"/>
        <end position="884"/>
    </location>
</feature>
<dbReference type="Proteomes" id="UP000327157">
    <property type="component" value="Chromosome 6"/>
</dbReference>
<keyword evidence="1" id="KW-0378">Hydrolase</keyword>
<name>A0A5N5HZA2_9ROSA</name>
<keyword evidence="1" id="KW-0645">Protease</keyword>
<dbReference type="InterPro" id="IPR039537">
    <property type="entry name" value="Retrotran_Ty1/copia-like"/>
</dbReference>
<dbReference type="PROSITE" id="PS50994">
    <property type="entry name" value="INTEGRASE"/>
    <property type="match status" value="1"/>
</dbReference>
<dbReference type="Pfam" id="PF25597">
    <property type="entry name" value="SH3_retrovirus"/>
    <property type="match status" value="1"/>
</dbReference>
<dbReference type="Pfam" id="PF13976">
    <property type="entry name" value="gag_pre-integrs"/>
    <property type="match status" value="1"/>
</dbReference>
<gene>
    <name evidence="4" type="ORF">D8674_029522</name>
</gene>
<dbReference type="InterPro" id="IPR057670">
    <property type="entry name" value="SH3_retrovirus"/>
</dbReference>